<evidence type="ECO:0000313" key="4">
    <source>
        <dbReference type="EMBL" id="BDD86369.1"/>
    </source>
</evidence>
<reference evidence="4 5" key="1">
    <citation type="submission" date="2022-01" db="EMBL/GenBank/DDBJ databases">
        <title>Desulfofustis limnae sp. nov., a novel mesophilic sulfate-reducing bacterium isolated from marsh soil.</title>
        <authorList>
            <person name="Watanabe M."/>
            <person name="Takahashi A."/>
            <person name="Kojima H."/>
            <person name="Fukui M."/>
        </authorList>
    </citation>
    <scope>NUCLEOTIDE SEQUENCE [LARGE SCALE GENOMIC DNA]</scope>
    <source>
        <strain evidence="4 5">PPLL</strain>
    </source>
</reference>
<evidence type="ECO:0000313" key="5">
    <source>
        <dbReference type="Proteomes" id="UP000830055"/>
    </source>
</evidence>
<sequence>MRGGECVSISGPSGVGKSLLLRAIVDLDEHRGEILLNGRTSLSYPAPVWRRLVSLVPAEPRWWYPRVGQHLPAGWNEEQVRPLLEACGFSTEVLQWQVSRLSTGEKQRLAVVRSLAREPAALLLDETGSALDQQNLLLLEALLASYRQTREVPVLWVSHDQDQLKRVATRRLYLSRDHLHDAAASDSSGGAP</sequence>
<dbReference type="Proteomes" id="UP000830055">
    <property type="component" value="Chromosome"/>
</dbReference>
<feature type="domain" description="AAA+ ATPase" evidence="3">
    <location>
        <begin position="3"/>
        <end position="178"/>
    </location>
</feature>
<protein>
    <submittedName>
        <fullName evidence="4">ATP-binding protein</fullName>
    </submittedName>
</protein>
<name>A0ABN6M505_9BACT</name>
<keyword evidence="1" id="KW-0547">Nucleotide-binding</keyword>
<dbReference type="PANTHER" id="PTHR43119">
    <property type="entry name" value="ABC TRANSPORT PROTEIN ATP-BINDING COMPONENT-RELATED"/>
    <property type="match status" value="1"/>
</dbReference>
<proteinExistence type="predicted"/>
<dbReference type="SUPFAM" id="SSF52540">
    <property type="entry name" value="P-loop containing nucleoside triphosphate hydrolases"/>
    <property type="match status" value="1"/>
</dbReference>
<dbReference type="InterPro" id="IPR003439">
    <property type="entry name" value="ABC_transporter-like_ATP-bd"/>
</dbReference>
<dbReference type="InterPro" id="IPR003593">
    <property type="entry name" value="AAA+_ATPase"/>
</dbReference>
<dbReference type="InterPro" id="IPR027417">
    <property type="entry name" value="P-loop_NTPase"/>
</dbReference>
<dbReference type="GO" id="GO:0005524">
    <property type="term" value="F:ATP binding"/>
    <property type="evidence" value="ECO:0007669"/>
    <property type="project" value="UniProtKB-KW"/>
</dbReference>
<dbReference type="Pfam" id="PF00005">
    <property type="entry name" value="ABC_tran"/>
    <property type="match status" value="1"/>
</dbReference>
<gene>
    <name evidence="4" type="ORF">DPPLL_07340</name>
</gene>
<dbReference type="EMBL" id="AP025516">
    <property type="protein sequence ID" value="BDD86369.1"/>
    <property type="molecule type" value="Genomic_DNA"/>
</dbReference>
<keyword evidence="2 4" id="KW-0067">ATP-binding</keyword>
<organism evidence="4 5">
    <name type="scientific">Desulfofustis limnaeus</name>
    <dbReference type="NCBI Taxonomy" id="2740163"/>
    <lineage>
        <taxon>Bacteria</taxon>
        <taxon>Pseudomonadati</taxon>
        <taxon>Thermodesulfobacteriota</taxon>
        <taxon>Desulfobulbia</taxon>
        <taxon>Desulfobulbales</taxon>
        <taxon>Desulfocapsaceae</taxon>
        <taxon>Desulfofustis</taxon>
    </lineage>
</organism>
<dbReference type="PANTHER" id="PTHR43119:SF1">
    <property type="entry name" value="ABC TRANSPORTER DOMAIN-CONTAINING PROTEIN"/>
    <property type="match status" value="1"/>
</dbReference>
<accession>A0ABN6M505</accession>
<evidence type="ECO:0000256" key="1">
    <source>
        <dbReference type="ARBA" id="ARBA00022741"/>
    </source>
</evidence>
<evidence type="ECO:0000256" key="2">
    <source>
        <dbReference type="ARBA" id="ARBA00022840"/>
    </source>
</evidence>
<dbReference type="SMART" id="SM00382">
    <property type="entry name" value="AAA"/>
    <property type="match status" value="1"/>
</dbReference>
<evidence type="ECO:0000259" key="3">
    <source>
        <dbReference type="SMART" id="SM00382"/>
    </source>
</evidence>
<dbReference type="Gene3D" id="3.40.50.300">
    <property type="entry name" value="P-loop containing nucleotide triphosphate hydrolases"/>
    <property type="match status" value="1"/>
</dbReference>
<keyword evidence="5" id="KW-1185">Reference proteome</keyword>